<dbReference type="EMBL" id="CASHTH010002498">
    <property type="protein sequence ID" value="CAI8030766.1"/>
    <property type="molecule type" value="Genomic_DNA"/>
</dbReference>
<proteinExistence type="predicted"/>
<comment type="caution">
    <text evidence="1">The sequence shown here is derived from an EMBL/GenBank/DDBJ whole genome shotgun (WGS) entry which is preliminary data.</text>
</comment>
<organism evidence="1 2">
    <name type="scientific">Geodia barretti</name>
    <name type="common">Barrett's horny sponge</name>
    <dbReference type="NCBI Taxonomy" id="519541"/>
    <lineage>
        <taxon>Eukaryota</taxon>
        <taxon>Metazoa</taxon>
        <taxon>Porifera</taxon>
        <taxon>Demospongiae</taxon>
        <taxon>Heteroscleromorpha</taxon>
        <taxon>Tetractinellida</taxon>
        <taxon>Astrophorina</taxon>
        <taxon>Geodiidae</taxon>
        <taxon>Geodia</taxon>
    </lineage>
</organism>
<sequence length="37" mass="4163">MFHMPSAVLVVFFIIEQWFLVYCISIVSGSINSPSPC</sequence>
<keyword evidence="2" id="KW-1185">Reference proteome</keyword>
<protein>
    <submittedName>
        <fullName evidence="1">Uncharacterized protein</fullName>
    </submittedName>
</protein>
<dbReference type="Proteomes" id="UP001174909">
    <property type="component" value="Unassembled WGS sequence"/>
</dbReference>
<evidence type="ECO:0000313" key="2">
    <source>
        <dbReference type="Proteomes" id="UP001174909"/>
    </source>
</evidence>
<accession>A0AA35SL83</accession>
<reference evidence="1" key="1">
    <citation type="submission" date="2023-03" db="EMBL/GenBank/DDBJ databases">
        <authorList>
            <person name="Steffen K."/>
            <person name="Cardenas P."/>
        </authorList>
    </citation>
    <scope>NUCLEOTIDE SEQUENCE</scope>
</reference>
<name>A0AA35SL83_GEOBA</name>
<dbReference type="AlphaFoldDB" id="A0AA35SL83"/>
<evidence type="ECO:0000313" key="1">
    <source>
        <dbReference type="EMBL" id="CAI8030766.1"/>
    </source>
</evidence>
<gene>
    <name evidence="1" type="ORF">GBAR_LOCUS17454</name>
</gene>